<dbReference type="Proteomes" id="UP001370490">
    <property type="component" value="Unassembled WGS sequence"/>
</dbReference>
<proteinExistence type="predicted"/>
<dbReference type="InterPro" id="IPR004146">
    <property type="entry name" value="DC1"/>
</dbReference>
<gene>
    <name evidence="4" type="ORF">RJ641_036582</name>
</gene>
<feature type="region of interest" description="Disordered" evidence="2">
    <location>
        <begin position="180"/>
        <end position="201"/>
    </location>
</feature>
<dbReference type="Pfam" id="PF03107">
    <property type="entry name" value="C1_2"/>
    <property type="match status" value="4"/>
</dbReference>
<name>A0AAN8VTG4_9MAGN</name>
<sequence>MNYPHFSHIHPLQPLQLDKDEVLYCRACEQIIFQPFHGCLPCNYYIHDQCLNTPRWLQHPSHPCHYLTLSPLPTYPSASYSCNACGREGKAFSYGCARCDFDLHMQCASLPTSALIRAHPHKLNLTFQPTCAPNTNFTCDVCHAAVDYRYWMYYCATCDFGTHLWCATSQEPIQVNWQNSPQVPAQSTSVSASPSGTSNGVNEFREAVDQMMQNQLEILKLQDQMERISEKDEAFQPPPSSASIRSESRKGDQLLWRAFSYHREACNFDLHVRCISLAEEIQHKSHPQHPLTLIPPSHKTGECRCDACGVSGQVFRYRCPKCDFDIHVSCAQLSETLKREDHDHPLALLSSLPYEPVDENTFFACDVCGLSVPEGCWVYYCSECDYATHLDCVTAEPSSLEESIQGHLATQLKLQELEHRMKMNNMVAIMISSSISGARI</sequence>
<protein>
    <submittedName>
        <fullName evidence="4">DC1</fullName>
    </submittedName>
</protein>
<accession>A0AAN8VTG4</accession>
<dbReference type="PANTHER" id="PTHR46288:SF29">
    <property type="entry name" value="DC1 DOMAIN-CONTAINING PROTEIN"/>
    <property type="match status" value="1"/>
</dbReference>
<organism evidence="4 5">
    <name type="scientific">Dillenia turbinata</name>
    <dbReference type="NCBI Taxonomy" id="194707"/>
    <lineage>
        <taxon>Eukaryota</taxon>
        <taxon>Viridiplantae</taxon>
        <taxon>Streptophyta</taxon>
        <taxon>Embryophyta</taxon>
        <taxon>Tracheophyta</taxon>
        <taxon>Spermatophyta</taxon>
        <taxon>Magnoliopsida</taxon>
        <taxon>eudicotyledons</taxon>
        <taxon>Gunneridae</taxon>
        <taxon>Pentapetalae</taxon>
        <taxon>Dilleniales</taxon>
        <taxon>Dilleniaceae</taxon>
        <taxon>Dillenia</taxon>
    </lineage>
</organism>
<feature type="domain" description="DC1" evidence="3">
    <location>
        <begin position="119"/>
        <end position="167"/>
    </location>
</feature>
<keyword evidence="5" id="KW-1185">Reference proteome</keyword>
<feature type="domain" description="DC1" evidence="3">
    <location>
        <begin position="60"/>
        <end position="108"/>
    </location>
</feature>
<dbReference type="SUPFAM" id="SSF57889">
    <property type="entry name" value="Cysteine-rich domain"/>
    <property type="match status" value="4"/>
</dbReference>
<feature type="compositionally biased region" description="Low complexity" evidence="2">
    <location>
        <begin position="182"/>
        <end position="200"/>
    </location>
</feature>
<feature type="domain" description="DC1" evidence="3">
    <location>
        <begin position="284"/>
        <end position="331"/>
    </location>
</feature>
<feature type="domain" description="DC1" evidence="3">
    <location>
        <begin position="342"/>
        <end position="393"/>
    </location>
</feature>
<dbReference type="EMBL" id="JBAMMX010000009">
    <property type="protein sequence ID" value="KAK6933688.1"/>
    <property type="molecule type" value="Genomic_DNA"/>
</dbReference>
<evidence type="ECO:0000313" key="4">
    <source>
        <dbReference type="EMBL" id="KAK6933688.1"/>
    </source>
</evidence>
<dbReference type="AlphaFoldDB" id="A0AAN8VTG4"/>
<feature type="non-terminal residue" evidence="4">
    <location>
        <position position="440"/>
    </location>
</feature>
<dbReference type="InterPro" id="IPR046349">
    <property type="entry name" value="C1-like_sf"/>
</dbReference>
<evidence type="ECO:0000259" key="3">
    <source>
        <dbReference type="Pfam" id="PF03107"/>
    </source>
</evidence>
<evidence type="ECO:0000256" key="1">
    <source>
        <dbReference type="ARBA" id="ARBA00022737"/>
    </source>
</evidence>
<reference evidence="4 5" key="1">
    <citation type="submission" date="2023-12" db="EMBL/GenBank/DDBJ databases">
        <title>A high-quality genome assembly for Dillenia turbinata (Dilleniales).</title>
        <authorList>
            <person name="Chanderbali A."/>
        </authorList>
    </citation>
    <scope>NUCLEOTIDE SEQUENCE [LARGE SCALE GENOMIC DNA]</scope>
    <source>
        <strain evidence="4">LSX21</strain>
        <tissue evidence="4">Leaf</tissue>
    </source>
</reference>
<dbReference type="PANTHER" id="PTHR46288">
    <property type="entry name" value="PHORBOL-ESTER/DAG-TYPE DOMAIN-CONTAINING PROTEIN"/>
    <property type="match status" value="1"/>
</dbReference>
<evidence type="ECO:0000313" key="5">
    <source>
        <dbReference type="Proteomes" id="UP001370490"/>
    </source>
</evidence>
<keyword evidence="1" id="KW-0677">Repeat</keyword>
<evidence type="ECO:0000256" key="2">
    <source>
        <dbReference type="SAM" id="MobiDB-lite"/>
    </source>
</evidence>
<comment type="caution">
    <text evidence="4">The sequence shown here is derived from an EMBL/GenBank/DDBJ whole genome shotgun (WGS) entry which is preliminary data.</text>
</comment>